<name>A0A383ANQ7_9ZZZZ</name>
<protein>
    <submittedName>
        <fullName evidence="1">Uncharacterized protein</fullName>
    </submittedName>
</protein>
<reference evidence="1" key="1">
    <citation type="submission" date="2018-05" db="EMBL/GenBank/DDBJ databases">
        <authorList>
            <person name="Lanie J.A."/>
            <person name="Ng W.-L."/>
            <person name="Kazmierczak K.M."/>
            <person name="Andrzejewski T.M."/>
            <person name="Davidsen T.M."/>
            <person name="Wayne K.J."/>
            <person name="Tettelin H."/>
            <person name="Glass J.I."/>
            <person name="Rusch D."/>
            <person name="Podicherti R."/>
            <person name="Tsui H.-C.T."/>
            <person name="Winkler M.E."/>
        </authorList>
    </citation>
    <scope>NUCLEOTIDE SEQUENCE</scope>
</reference>
<dbReference type="AlphaFoldDB" id="A0A383ANQ7"/>
<dbReference type="EMBL" id="UINC01193555">
    <property type="protein sequence ID" value="SVE09233.1"/>
    <property type="molecule type" value="Genomic_DNA"/>
</dbReference>
<sequence>MDKSLKYQVFLMLKEVPTQNRFYHIR</sequence>
<evidence type="ECO:0000313" key="1">
    <source>
        <dbReference type="EMBL" id="SVE09233.1"/>
    </source>
</evidence>
<accession>A0A383ANQ7</accession>
<proteinExistence type="predicted"/>
<gene>
    <name evidence="1" type="ORF">METZ01_LOCUS462087</name>
</gene>
<organism evidence="1">
    <name type="scientific">marine metagenome</name>
    <dbReference type="NCBI Taxonomy" id="408172"/>
    <lineage>
        <taxon>unclassified sequences</taxon>
        <taxon>metagenomes</taxon>
        <taxon>ecological metagenomes</taxon>
    </lineage>
</organism>